<feature type="compositionally biased region" description="Pro residues" evidence="1">
    <location>
        <begin position="36"/>
        <end position="59"/>
    </location>
</feature>
<name>A0ABW2JSY9_9ACTN</name>
<evidence type="ECO:0000256" key="2">
    <source>
        <dbReference type="SAM" id="Phobius"/>
    </source>
</evidence>
<feature type="transmembrane region" description="Helical" evidence="2">
    <location>
        <begin position="170"/>
        <end position="191"/>
    </location>
</feature>
<dbReference type="RefSeq" id="WP_381837046.1">
    <property type="nucleotide sequence ID" value="NZ_JBHTCF010000017.1"/>
</dbReference>
<feature type="compositionally biased region" description="Pro residues" evidence="1">
    <location>
        <begin position="67"/>
        <end position="91"/>
    </location>
</feature>
<dbReference type="Proteomes" id="UP001596523">
    <property type="component" value="Unassembled WGS sequence"/>
</dbReference>
<sequence length="242" mass="24720">MSQPWQPASQPQQPQPPQPASGNPYAQSSPDAGAGAPPPMPPQPPAGPPGPPPGAPGVPPQQGFPGQAPPQQPFPGQPAPAPGMQPQPYPYQVPQSGGGSPVGAFFLGLLVSFVISLIYGGLMFATYKDQSESTATTLYLVHAVINGAAVGAVAGLVGRRSSGAHISAGIVAALGAFFGYTNALMMVQMDIAGSDVYYLLRERPFFPAEAWWHIGDGPLALLGLVLGGAAGWGLAKLIGSRR</sequence>
<feature type="transmembrane region" description="Helical" evidence="2">
    <location>
        <begin position="211"/>
        <end position="235"/>
    </location>
</feature>
<dbReference type="EMBL" id="JBHTCF010000017">
    <property type="protein sequence ID" value="MFC7308751.1"/>
    <property type="molecule type" value="Genomic_DNA"/>
</dbReference>
<reference evidence="4" key="1">
    <citation type="journal article" date="2019" name="Int. J. Syst. Evol. Microbiol.">
        <title>The Global Catalogue of Microorganisms (GCM) 10K type strain sequencing project: providing services to taxonomists for standard genome sequencing and annotation.</title>
        <authorList>
            <consortium name="The Broad Institute Genomics Platform"/>
            <consortium name="The Broad Institute Genome Sequencing Center for Infectious Disease"/>
            <person name="Wu L."/>
            <person name="Ma J."/>
        </authorList>
    </citation>
    <scope>NUCLEOTIDE SEQUENCE [LARGE SCALE GENOMIC DNA]</scope>
    <source>
        <strain evidence="4">SYNS20</strain>
    </source>
</reference>
<evidence type="ECO:0000313" key="4">
    <source>
        <dbReference type="Proteomes" id="UP001596523"/>
    </source>
</evidence>
<evidence type="ECO:0000313" key="3">
    <source>
        <dbReference type="EMBL" id="MFC7308751.1"/>
    </source>
</evidence>
<keyword evidence="4" id="KW-1185">Reference proteome</keyword>
<keyword evidence="2" id="KW-0812">Transmembrane</keyword>
<organism evidence="3 4">
    <name type="scientific">Streptomyces monticola</name>
    <dbReference type="NCBI Taxonomy" id="2666263"/>
    <lineage>
        <taxon>Bacteria</taxon>
        <taxon>Bacillati</taxon>
        <taxon>Actinomycetota</taxon>
        <taxon>Actinomycetes</taxon>
        <taxon>Kitasatosporales</taxon>
        <taxon>Streptomycetaceae</taxon>
        <taxon>Streptomyces</taxon>
    </lineage>
</organism>
<evidence type="ECO:0008006" key="5">
    <source>
        <dbReference type="Google" id="ProtNLM"/>
    </source>
</evidence>
<accession>A0ABW2JSY9</accession>
<feature type="transmembrane region" description="Helical" evidence="2">
    <location>
        <begin position="104"/>
        <end position="127"/>
    </location>
</feature>
<gene>
    <name evidence="3" type="ORF">ACFQVC_31605</name>
</gene>
<keyword evidence="2" id="KW-0472">Membrane</keyword>
<proteinExistence type="predicted"/>
<feature type="region of interest" description="Disordered" evidence="1">
    <location>
        <begin position="1"/>
        <end position="95"/>
    </location>
</feature>
<feature type="transmembrane region" description="Helical" evidence="2">
    <location>
        <begin position="139"/>
        <end position="158"/>
    </location>
</feature>
<comment type="caution">
    <text evidence="3">The sequence shown here is derived from an EMBL/GenBank/DDBJ whole genome shotgun (WGS) entry which is preliminary data.</text>
</comment>
<evidence type="ECO:0000256" key="1">
    <source>
        <dbReference type="SAM" id="MobiDB-lite"/>
    </source>
</evidence>
<keyword evidence="2" id="KW-1133">Transmembrane helix</keyword>
<protein>
    <recommendedName>
        <fullName evidence="5">DUF4203 domain-containing protein</fullName>
    </recommendedName>
</protein>
<feature type="compositionally biased region" description="Low complexity" evidence="1">
    <location>
        <begin position="1"/>
        <end position="12"/>
    </location>
</feature>